<dbReference type="EMBL" id="FXYH01000015">
    <property type="protein sequence ID" value="SMX47538.1"/>
    <property type="molecule type" value="Genomic_DNA"/>
</dbReference>
<dbReference type="OrthoDB" id="9803470at2"/>
<reference evidence="5 6" key="1">
    <citation type="submission" date="2017-05" db="EMBL/GenBank/DDBJ databases">
        <authorList>
            <person name="Song R."/>
            <person name="Chenine A.L."/>
            <person name="Ruprecht R.M."/>
        </authorList>
    </citation>
    <scope>NUCLEOTIDE SEQUENCE [LARGE SCALE GENOMIC DNA]</scope>
    <source>
        <strain evidence="5 6">CECT 8663</strain>
    </source>
</reference>
<dbReference type="InterPro" id="IPR036388">
    <property type="entry name" value="WH-like_DNA-bd_sf"/>
</dbReference>
<dbReference type="Gene3D" id="1.10.10.10">
    <property type="entry name" value="Winged helix-like DNA-binding domain superfamily/Winged helix DNA-binding domain"/>
    <property type="match status" value="1"/>
</dbReference>
<sequence length="181" mass="20266">MTVGDEIGALLAQVAKGDRRAFRKVYDKISPRLFGLCFGIVKDESIAEEVLCVVFDRIWNWAGQMHPNGTTGTTWLITLTRDASVERLRQMREAGLIDEPIDIAERLYHRSKRSTAQSEDEAAAFRQCLADVPPDRVEVMRAAYLQGLTYHDQAALTGGDATALRTEIRRSVLQVRACLSQ</sequence>
<dbReference type="InterPro" id="IPR039425">
    <property type="entry name" value="RNA_pol_sigma-70-like"/>
</dbReference>
<proteinExistence type="inferred from homology"/>
<evidence type="ECO:0000256" key="2">
    <source>
        <dbReference type="ARBA" id="ARBA00023015"/>
    </source>
</evidence>
<evidence type="ECO:0000256" key="1">
    <source>
        <dbReference type="ARBA" id="ARBA00010641"/>
    </source>
</evidence>
<dbReference type="InterPro" id="IPR013324">
    <property type="entry name" value="RNA_pol_sigma_r3/r4-like"/>
</dbReference>
<accession>A0A238KXX0</accession>
<dbReference type="RefSeq" id="WP_097806029.1">
    <property type="nucleotide sequence ID" value="NZ_FXYH01000015.1"/>
</dbReference>
<dbReference type="SUPFAM" id="SSF88659">
    <property type="entry name" value="Sigma3 and sigma4 domains of RNA polymerase sigma factors"/>
    <property type="match status" value="1"/>
</dbReference>
<evidence type="ECO:0000256" key="3">
    <source>
        <dbReference type="ARBA" id="ARBA00023082"/>
    </source>
</evidence>
<keyword evidence="6" id="KW-1185">Reference proteome</keyword>
<gene>
    <name evidence="5" type="primary">sigK</name>
    <name evidence="5" type="ORF">PEV8663_03564</name>
</gene>
<dbReference type="GO" id="GO:0006352">
    <property type="term" value="P:DNA-templated transcription initiation"/>
    <property type="evidence" value="ECO:0007669"/>
    <property type="project" value="InterPro"/>
</dbReference>
<dbReference type="Proteomes" id="UP000220836">
    <property type="component" value="Unassembled WGS sequence"/>
</dbReference>
<dbReference type="SUPFAM" id="SSF88946">
    <property type="entry name" value="Sigma2 domain of RNA polymerase sigma factors"/>
    <property type="match status" value="1"/>
</dbReference>
<dbReference type="AlphaFoldDB" id="A0A238KXX0"/>
<dbReference type="PANTHER" id="PTHR43133:SF62">
    <property type="entry name" value="RNA POLYMERASE SIGMA FACTOR SIGZ"/>
    <property type="match status" value="1"/>
</dbReference>
<organism evidence="5 6">
    <name type="scientific">Pelagimonas varians</name>
    <dbReference type="NCBI Taxonomy" id="696760"/>
    <lineage>
        <taxon>Bacteria</taxon>
        <taxon>Pseudomonadati</taxon>
        <taxon>Pseudomonadota</taxon>
        <taxon>Alphaproteobacteria</taxon>
        <taxon>Rhodobacterales</taxon>
        <taxon>Roseobacteraceae</taxon>
        <taxon>Pelagimonas</taxon>
    </lineage>
</organism>
<dbReference type="PANTHER" id="PTHR43133">
    <property type="entry name" value="RNA POLYMERASE ECF-TYPE SIGMA FACTO"/>
    <property type="match status" value="1"/>
</dbReference>
<evidence type="ECO:0000313" key="6">
    <source>
        <dbReference type="Proteomes" id="UP000220836"/>
    </source>
</evidence>
<name>A0A238KXX0_9RHOB</name>
<dbReference type="GO" id="GO:0016987">
    <property type="term" value="F:sigma factor activity"/>
    <property type="evidence" value="ECO:0007669"/>
    <property type="project" value="UniProtKB-KW"/>
</dbReference>
<evidence type="ECO:0000256" key="4">
    <source>
        <dbReference type="ARBA" id="ARBA00023163"/>
    </source>
</evidence>
<keyword evidence="2" id="KW-0805">Transcription regulation</keyword>
<protein>
    <submittedName>
        <fullName evidence="5">ECF RNA polymerase sigma factor SigK</fullName>
    </submittedName>
</protein>
<dbReference type="InterPro" id="IPR013325">
    <property type="entry name" value="RNA_pol_sigma_r2"/>
</dbReference>
<comment type="similarity">
    <text evidence="1">Belongs to the sigma-70 factor family. ECF subfamily.</text>
</comment>
<keyword evidence="3" id="KW-0731">Sigma factor</keyword>
<dbReference type="Gene3D" id="1.10.1740.10">
    <property type="match status" value="1"/>
</dbReference>
<keyword evidence="4" id="KW-0804">Transcription</keyword>
<evidence type="ECO:0000313" key="5">
    <source>
        <dbReference type="EMBL" id="SMX47538.1"/>
    </source>
</evidence>